<accession>A0ABV6UHR2</accession>
<name>A0ABV6UHR2_9ACTN</name>
<dbReference type="RefSeq" id="WP_157623663.1">
    <property type="nucleotide sequence ID" value="NZ_JBHEZZ010000003.1"/>
</dbReference>
<proteinExistence type="predicted"/>
<sequence length="125" mass="13557">MATGTRVERERWSLGEPSAVFAGYEAARERIDQGGVRALDFVMALLQSSPDDSGGAQVGAGPLEDLITEHGNELSLQIEELARRSPPFRRALASVWLDNGTLAPAAEERLARWIPAVSACKRQGR</sequence>
<feature type="domain" description="DUF6869" evidence="1">
    <location>
        <begin position="37"/>
        <end position="99"/>
    </location>
</feature>
<dbReference type="Proteomes" id="UP001592528">
    <property type="component" value="Unassembled WGS sequence"/>
</dbReference>
<organism evidence="2 3">
    <name type="scientific">Streptacidiphilus cavernicola</name>
    <dbReference type="NCBI Taxonomy" id="3342716"/>
    <lineage>
        <taxon>Bacteria</taxon>
        <taxon>Bacillati</taxon>
        <taxon>Actinomycetota</taxon>
        <taxon>Actinomycetes</taxon>
        <taxon>Kitasatosporales</taxon>
        <taxon>Streptomycetaceae</taxon>
        <taxon>Streptacidiphilus</taxon>
    </lineage>
</organism>
<protein>
    <submittedName>
        <fullName evidence="2">DUF6869 domain-containing protein</fullName>
    </submittedName>
</protein>
<evidence type="ECO:0000313" key="3">
    <source>
        <dbReference type="Proteomes" id="UP001592528"/>
    </source>
</evidence>
<keyword evidence="3" id="KW-1185">Reference proteome</keyword>
<comment type="caution">
    <text evidence="2">The sequence shown here is derived from an EMBL/GenBank/DDBJ whole genome shotgun (WGS) entry which is preliminary data.</text>
</comment>
<dbReference type="Pfam" id="PF21746">
    <property type="entry name" value="DUF6869"/>
    <property type="match status" value="1"/>
</dbReference>
<gene>
    <name evidence="2" type="ORF">ACEZDJ_06795</name>
</gene>
<evidence type="ECO:0000313" key="2">
    <source>
        <dbReference type="EMBL" id="MFC1400989.1"/>
    </source>
</evidence>
<dbReference type="EMBL" id="JBHEZZ010000003">
    <property type="protein sequence ID" value="MFC1400989.1"/>
    <property type="molecule type" value="Genomic_DNA"/>
</dbReference>
<evidence type="ECO:0000259" key="1">
    <source>
        <dbReference type="Pfam" id="PF21746"/>
    </source>
</evidence>
<dbReference type="InterPro" id="IPR049221">
    <property type="entry name" value="DUF6869"/>
</dbReference>
<reference evidence="2 3" key="1">
    <citation type="submission" date="2024-09" db="EMBL/GenBank/DDBJ databases">
        <authorList>
            <person name="Lee S.D."/>
        </authorList>
    </citation>
    <scope>NUCLEOTIDE SEQUENCE [LARGE SCALE GENOMIC DNA]</scope>
    <source>
        <strain evidence="2 3">N1-5</strain>
    </source>
</reference>